<dbReference type="OrthoDB" id="14196at2"/>
<evidence type="ECO:0000259" key="3">
    <source>
        <dbReference type="PROSITE" id="PS50198"/>
    </source>
</evidence>
<proteinExistence type="predicted"/>
<name>A0A098YQZ0_9BACT</name>
<dbReference type="InterPro" id="IPR050245">
    <property type="entry name" value="PrsA_foldase"/>
</dbReference>
<keyword evidence="1 4" id="KW-0413">Isomerase</keyword>
<dbReference type="RefSeq" id="WP_036928002.1">
    <property type="nucleotide sequence ID" value="NZ_JRPQ01000122.1"/>
</dbReference>
<evidence type="ECO:0000256" key="1">
    <source>
        <dbReference type="PROSITE-ProRule" id="PRU00278"/>
    </source>
</evidence>
<organism evidence="4 5">
    <name type="scientific">Hoylesella timonensis S9-PR14</name>
    <dbReference type="NCBI Taxonomy" id="1401062"/>
    <lineage>
        <taxon>Bacteria</taxon>
        <taxon>Pseudomonadati</taxon>
        <taxon>Bacteroidota</taxon>
        <taxon>Bacteroidia</taxon>
        <taxon>Bacteroidales</taxon>
        <taxon>Prevotellaceae</taxon>
        <taxon>Hoylesella</taxon>
    </lineage>
</organism>
<reference evidence="4 5" key="1">
    <citation type="submission" date="2014-07" db="EMBL/GenBank/DDBJ databases">
        <authorList>
            <person name="McCorrison J."/>
            <person name="Sanka R."/>
            <person name="Torralba M."/>
            <person name="Gillis M."/>
            <person name="Haft D.H."/>
            <person name="Methe B."/>
            <person name="Sutton G."/>
            <person name="Nelson K.E."/>
        </authorList>
    </citation>
    <scope>NUCLEOTIDE SEQUENCE [LARGE SCALE GENOMIC DNA]</scope>
    <source>
        <strain evidence="4 5">S9-PR14</strain>
    </source>
</reference>
<dbReference type="GO" id="GO:0003755">
    <property type="term" value="F:peptidyl-prolyl cis-trans isomerase activity"/>
    <property type="evidence" value="ECO:0007669"/>
    <property type="project" value="UniProtKB-KW"/>
</dbReference>
<sequence>MKMKNILLAVMLACCSLVLAQQDDPILMTINGKNIHRSEFEYSYNKNNAEGVIDKKSVDEYVDLFINYQLKVIAAEEARLDTLSSFKKEFAMYRDAQIKPTMITDADVEQKAHEIYQQTANRVNASGGLVKVSHILIALKQTAGEADRRIAEQRADSVYRALCKGANFGELAKRVSDDRASASRGGELPWLERGQTLEEFDKAIFSMKKGELSKPVQTPAGYHIILLKDKRSFFPYDSLKTEILQFIEQRGIRDQLISKKIQTAIEHAGSGVTEDDILAQKRKELVAKNPQLKYLIKEYHDGLLLFEVMTREIFSKAQNNEQALNEYFRQNRKKYKWEQPRFKGIAYYTKNKKDIKAVRKAVRRVPFEEWTKVIQQTFNQDSTIRVSVDKNIFKSGDHPLVDCHVFKTKGQVKPLTDFPYAATYGKKLKKPQSYQDVEAQVVADYQEELEKQWVQRLRRKYPISVRRDILATVNQHP</sequence>
<protein>
    <submittedName>
        <fullName evidence="4">Peptidylprolyl isomerase</fullName>
    </submittedName>
</protein>
<feature type="signal peptide" evidence="2">
    <location>
        <begin position="1"/>
        <end position="20"/>
    </location>
</feature>
<evidence type="ECO:0000313" key="5">
    <source>
        <dbReference type="Proteomes" id="UP000029723"/>
    </source>
</evidence>
<feature type="chain" id="PRO_5001951247" evidence="2">
    <location>
        <begin position="21"/>
        <end position="477"/>
    </location>
</feature>
<keyword evidence="1" id="KW-0697">Rotamase</keyword>
<dbReference type="AlphaFoldDB" id="A0A098YQZ0"/>
<accession>A0A098YQZ0</accession>
<feature type="domain" description="PpiC" evidence="3">
    <location>
        <begin position="127"/>
        <end position="229"/>
    </location>
</feature>
<dbReference type="PANTHER" id="PTHR47245">
    <property type="entry name" value="PEPTIDYLPROLYL ISOMERASE"/>
    <property type="match status" value="1"/>
</dbReference>
<dbReference type="InterPro" id="IPR046357">
    <property type="entry name" value="PPIase_dom_sf"/>
</dbReference>
<dbReference type="SUPFAM" id="SSF54534">
    <property type="entry name" value="FKBP-like"/>
    <property type="match status" value="1"/>
</dbReference>
<dbReference type="PANTHER" id="PTHR47245:SF2">
    <property type="entry name" value="PEPTIDYL-PROLYL CIS-TRANS ISOMERASE HP_0175-RELATED"/>
    <property type="match status" value="1"/>
</dbReference>
<keyword evidence="2" id="KW-0732">Signal</keyword>
<evidence type="ECO:0000256" key="2">
    <source>
        <dbReference type="SAM" id="SignalP"/>
    </source>
</evidence>
<dbReference type="Gene3D" id="3.10.50.40">
    <property type="match status" value="1"/>
</dbReference>
<dbReference type="InterPro" id="IPR000297">
    <property type="entry name" value="PPIase_PpiC"/>
</dbReference>
<dbReference type="Proteomes" id="UP000029723">
    <property type="component" value="Unassembled WGS sequence"/>
</dbReference>
<evidence type="ECO:0000313" key="4">
    <source>
        <dbReference type="EMBL" id="KGI21806.1"/>
    </source>
</evidence>
<dbReference type="EMBL" id="JRPQ01000122">
    <property type="protein sequence ID" value="KGI21806.1"/>
    <property type="molecule type" value="Genomic_DNA"/>
</dbReference>
<gene>
    <name evidence="4" type="ORF">HMPREF9304_08135</name>
</gene>
<dbReference type="PROSITE" id="PS50198">
    <property type="entry name" value="PPIC_PPIASE_2"/>
    <property type="match status" value="1"/>
</dbReference>
<dbReference type="Pfam" id="PF00639">
    <property type="entry name" value="Rotamase"/>
    <property type="match status" value="1"/>
</dbReference>
<comment type="caution">
    <text evidence="4">The sequence shown here is derived from an EMBL/GenBank/DDBJ whole genome shotgun (WGS) entry which is preliminary data.</text>
</comment>